<dbReference type="GeneID" id="95323022"/>
<keyword evidence="2 7" id="KW-0812">Transmembrane</keyword>
<feature type="transmembrane region" description="Helical" evidence="7">
    <location>
        <begin position="88"/>
        <end position="106"/>
    </location>
</feature>
<evidence type="ECO:0000256" key="4">
    <source>
        <dbReference type="ARBA" id="ARBA00023136"/>
    </source>
</evidence>
<organism evidence="9 10">
    <name type="scientific">Curtobacterium citreum</name>
    <dbReference type="NCBI Taxonomy" id="2036"/>
    <lineage>
        <taxon>Bacteria</taxon>
        <taxon>Bacillati</taxon>
        <taxon>Actinomycetota</taxon>
        <taxon>Actinomycetes</taxon>
        <taxon>Micrococcales</taxon>
        <taxon>Microbacteriaceae</taxon>
        <taxon>Curtobacterium</taxon>
    </lineage>
</organism>
<feature type="transmembrane region" description="Helical" evidence="7">
    <location>
        <begin position="127"/>
        <end position="150"/>
    </location>
</feature>
<evidence type="ECO:0000256" key="1">
    <source>
        <dbReference type="ARBA" id="ARBA00004141"/>
    </source>
</evidence>
<evidence type="ECO:0000256" key="6">
    <source>
        <dbReference type="SAM" id="MobiDB-lite"/>
    </source>
</evidence>
<evidence type="ECO:0000256" key="7">
    <source>
        <dbReference type="SAM" id="Phobius"/>
    </source>
</evidence>
<evidence type="ECO:0000256" key="2">
    <source>
        <dbReference type="ARBA" id="ARBA00022692"/>
    </source>
</evidence>
<feature type="compositionally biased region" description="Low complexity" evidence="6">
    <location>
        <begin position="1"/>
        <end position="20"/>
    </location>
</feature>
<keyword evidence="10" id="KW-1185">Reference proteome</keyword>
<gene>
    <name evidence="9" type="ORF">NYQ28_11840</name>
</gene>
<comment type="subcellular location">
    <subcellularLocation>
        <location evidence="1">Membrane</location>
        <topology evidence="1">Multi-pass membrane protein</topology>
    </subcellularLocation>
</comment>
<evidence type="ECO:0000313" key="9">
    <source>
        <dbReference type="EMBL" id="MCS6523259.1"/>
    </source>
</evidence>
<evidence type="ECO:0000259" key="8">
    <source>
        <dbReference type="Pfam" id="PF01061"/>
    </source>
</evidence>
<dbReference type="PIRSF" id="PIRSF006648">
    <property type="entry name" value="DrrB"/>
    <property type="match status" value="1"/>
</dbReference>
<accession>A0ABT2HJ10</accession>
<keyword evidence="4 7" id="KW-0472">Membrane</keyword>
<dbReference type="InterPro" id="IPR000412">
    <property type="entry name" value="ABC_2_transport"/>
</dbReference>
<reference evidence="9 10" key="1">
    <citation type="submission" date="2022-08" db="EMBL/GenBank/DDBJ databases">
        <title>Taxonomy of Curtobacterium flaccumfaciens.</title>
        <authorList>
            <person name="Osdaghi E."/>
            <person name="Taghavi S.M."/>
            <person name="Hamidizade M."/>
            <person name="Abachi H."/>
            <person name="Fazliarab A."/>
            <person name="Baeyen S."/>
            <person name="Portier P."/>
            <person name="Van Vaerenbergh J."/>
            <person name="Jacques M.-A."/>
        </authorList>
    </citation>
    <scope>NUCLEOTIDE SEQUENCE [LARGE SCALE GENOMIC DNA]</scope>
    <source>
        <strain evidence="9 10">LMG8786T</strain>
    </source>
</reference>
<protein>
    <submittedName>
        <fullName evidence="9">ABC transporter permease</fullName>
    </submittedName>
</protein>
<dbReference type="Proteomes" id="UP001652264">
    <property type="component" value="Unassembled WGS sequence"/>
</dbReference>
<feature type="transmembrane region" description="Helical" evidence="7">
    <location>
        <begin position="49"/>
        <end position="68"/>
    </location>
</feature>
<feature type="transmembrane region" description="Helical" evidence="7">
    <location>
        <begin position="252"/>
        <end position="270"/>
    </location>
</feature>
<name>A0ABT2HJ10_9MICO</name>
<sequence>MTTTTATPAATTTASTAPSTVGSSRTTAGRLPVRYVVLETRRQLRNVKAMVFTFAIPVVMLLVFGAAYGGQVDPVTHLPFLVVTTLQMTAYGAMMAALSQAFSLVTERSIGWNRQLRVTPLSGWAFLVSKLVAAMAFSAVSVVVTFAIAILGMHASLGAGHWAAAGLGIWAGVVPFALIAILVGQFAKPAYAQPLFMVVFMGLSILGGLWVPLSVMPAWMGSIAHLLPSYWLNRIGQMGAGATGSAGMTEPALVLVGWTVVLAAVIVWRYRRDAARR</sequence>
<dbReference type="InterPro" id="IPR013525">
    <property type="entry name" value="ABC2_TM"/>
</dbReference>
<dbReference type="PANTHER" id="PTHR43229">
    <property type="entry name" value="NODULATION PROTEIN J"/>
    <property type="match status" value="1"/>
</dbReference>
<comment type="caution">
    <text evidence="9">The sequence shown here is derived from an EMBL/GenBank/DDBJ whole genome shotgun (WGS) entry which is preliminary data.</text>
</comment>
<evidence type="ECO:0000256" key="3">
    <source>
        <dbReference type="ARBA" id="ARBA00022989"/>
    </source>
</evidence>
<feature type="transmembrane region" description="Helical" evidence="7">
    <location>
        <begin position="195"/>
        <end position="220"/>
    </location>
</feature>
<keyword evidence="5" id="KW-0046">Antibiotic resistance</keyword>
<feature type="transmembrane region" description="Helical" evidence="7">
    <location>
        <begin position="162"/>
        <end position="183"/>
    </location>
</feature>
<dbReference type="RefSeq" id="WP_114850218.1">
    <property type="nucleotide sequence ID" value="NZ_BMNV01000013.1"/>
</dbReference>
<dbReference type="PANTHER" id="PTHR43229:SF2">
    <property type="entry name" value="NODULATION PROTEIN J"/>
    <property type="match status" value="1"/>
</dbReference>
<dbReference type="Pfam" id="PF01061">
    <property type="entry name" value="ABC2_membrane"/>
    <property type="match status" value="1"/>
</dbReference>
<dbReference type="EMBL" id="JANVAD010000005">
    <property type="protein sequence ID" value="MCS6523259.1"/>
    <property type="molecule type" value="Genomic_DNA"/>
</dbReference>
<evidence type="ECO:0000313" key="10">
    <source>
        <dbReference type="Proteomes" id="UP001652264"/>
    </source>
</evidence>
<feature type="region of interest" description="Disordered" evidence="6">
    <location>
        <begin position="1"/>
        <end position="26"/>
    </location>
</feature>
<proteinExistence type="predicted"/>
<dbReference type="InterPro" id="IPR051784">
    <property type="entry name" value="Nod_factor_ABC_transporter"/>
</dbReference>
<feature type="domain" description="ABC-2 type transporter transmembrane" evidence="8">
    <location>
        <begin position="39"/>
        <end position="233"/>
    </location>
</feature>
<keyword evidence="3 7" id="KW-1133">Transmembrane helix</keyword>
<evidence type="ECO:0000256" key="5">
    <source>
        <dbReference type="ARBA" id="ARBA00023251"/>
    </source>
</evidence>